<evidence type="ECO:0000256" key="4">
    <source>
        <dbReference type="ARBA" id="ARBA00022692"/>
    </source>
</evidence>
<sequence>MNMLLNFIHWGPDPVLFSLGPIELRYYSLCWLLAIVLAYILMLRVFKKEGKSQELLDQLTIYVFIGIFLGARLGHCLFYDFAYYKDHIIEIFLPIQQVNGSWKLTGFAGLASHGAAFGTLASLLLFSRKYKIDFMWLADRLALVVPISGAFVRLGNFFNSEMIGH</sequence>
<gene>
    <name evidence="8" type="ORF">H9853_00395</name>
</gene>
<reference evidence="8" key="2">
    <citation type="submission" date="2021-04" db="EMBL/GenBank/DDBJ databases">
        <authorList>
            <person name="Gilroy R."/>
        </authorList>
    </citation>
    <scope>NUCLEOTIDE SEQUENCE</scope>
    <source>
        <strain evidence="8">1719</strain>
    </source>
</reference>
<evidence type="ECO:0000256" key="2">
    <source>
        <dbReference type="ARBA" id="ARBA00022475"/>
    </source>
</evidence>
<keyword evidence="2" id="KW-1003">Cell membrane</keyword>
<reference evidence="8" key="1">
    <citation type="journal article" date="2021" name="PeerJ">
        <title>Extensive microbial diversity within the chicken gut microbiome revealed by metagenomics and culture.</title>
        <authorList>
            <person name="Gilroy R."/>
            <person name="Ravi A."/>
            <person name="Getino M."/>
            <person name="Pursley I."/>
            <person name="Horton D.L."/>
            <person name="Alikhan N.F."/>
            <person name="Baker D."/>
            <person name="Gharbi K."/>
            <person name="Hall N."/>
            <person name="Watson M."/>
            <person name="Adriaenssens E.M."/>
            <person name="Foster-Nyarko E."/>
            <person name="Jarju S."/>
            <person name="Secka A."/>
            <person name="Antonio M."/>
            <person name="Oren A."/>
            <person name="Chaudhuri R.R."/>
            <person name="La Ragione R."/>
            <person name="Hildebrand F."/>
            <person name="Pallen M.J."/>
        </authorList>
    </citation>
    <scope>NUCLEOTIDE SEQUENCE</scope>
    <source>
        <strain evidence="8">1719</strain>
    </source>
</reference>
<evidence type="ECO:0000256" key="7">
    <source>
        <dbReference type="SAM" id="Phobius"/>
    </source>
</evidence>
<feature type="transmembrane region" description="Helical" evidence="7">
    <location>
        <begin position="26"/>
        <end position="47"/>
    </location>
</feature>
<evidence type="ECO:0000256" key="1">
    <source>
        <dbReference type="ARBA" id="ARBA00007150"/>
    </source>
</evidence>
<comment type="similarity">
    <text evidence="1">Belongs to the Lgt family.</text>
</comment>
<evidence type="ECO:0000256" key="6">
    <source>
        <dbReference type="ARBA" id="ARBA00023136"/>
    </source>
</evidence>
<evidence type="ECO:0000313" key="9">
    <source>
        <dbReference type="Proteomes" id="UP000824156"/>
    </source>
</evidence>
<keyword evidence="4 7" id="KW-0812">Transmembrane</keyword>
<dbReference type="InterPro" id="IPR001640">
    <property type="entry name" value="Lgt"/>
</dbReference>
<dbReference type="GO" id="GO:0008961">
    <property type="term" value="F:phosphatidylglycerol-prolipoprotein diacylglyceryl transferase activity"/>
    <property type="evidence" value="ECO:0007669"/>
    <property type="project" value="InterPro"/>
</dbReference>
<evidence type="ECO:0000313" key="8">
    <source>
        <dbReference type="EMBL" id="HIX53459.1"/>
    </source>
</evidence>
<accession>A0A9D1W6D6</accession>
<dbReference type="GO" id="GO:0005886">
    <property type="term" value="C:plasma membrane"/>
    <property type="evidence" value="ECO:0007669"/>
    <property type="project" value="InterPro"/>
</dbReference>
<keyword evidence="3 8" id="KW-0808">Transferase</keyword>
<protein>
    <submittedName>
        <fullName evidence="8">Prolipoprotein diacylglyceryl transferase</fullName>
    </submittedName>
</protein>
<dbReference type="AlphaFoldDB" id="A0A9D1W6D6"/>
<comment type="caution">
    <text evidence="8">The sequence shown here is derived from an EMBL/GenBank/DDBJ whole genome shotgun (WGS) entry which is preliminary data.</text>
</comment>
<name>A0A9D1W6D6_9SPHI</name>
<keyword evidence="6 7" id="KW-0472">Membrane</keyword>
<dbReference type="PANTHER" id="PTHR30589:SF0">
    <property type="entry name" value="PHOSPHATIDYLGLYCEROL--PROLIPOPROTEIN DIACYLGLYCERYL TRANSFERASE"/>
    <property type="match status" value="1"/>
</dbReference>
<dbReference type="Pfam" id="PF01790">
    <property type="entry name" value="LGT"/>
    <property type="match status" value="1"/>
</dbReference>
<evidence type="ECO:0000256" key="3">
    <source>
        <dbReference type="ARBA" id="ARBA00022679"/>
    </source>
</evidence>
<dbReference type="EMBL" id="DXEZ01000008">
    <property type="protein sequence ID" value="HIX53459.1"/>
    <property type="molecule type" value="Genomic_DNA"/>
</dbReference>
<organism evidence="8 9">
    <name type="scientific">Candidatus Sphingobacterium stercoripullorum</name>
    <dbReference type="NCBI Taxonomy" id="2838759"/>
    <lineage>
        <taxon>Bacteria</taxon>
        <taxon>Pseudomonadati</taxon>
        <taxon>Bacteroidota</taxon>
        <taxon>Sphingobacteriia</taxon>
        <taxon>Sphingobacteriales</taxon>
        <taxon>Sphingobacteriaceae</taxon>
        <taxon>Sphingobacterium</taxon>
    </lineage>
</organism>
<feature type="non-terminal residue" evidence="8">
    <location>
        <position position="165"/>
    </location>
</feature>
<feature type="transmembrane region" description="Helical" evidence="7">
    <location>
        <begin position="59"/>
        <end position="84"/>
    </location>
</feature>
<dbReference type="PANTHER" id="PTHR30589">
    <property type="entry name" value="PROLIPOPROTEIN DIACYLGLYCERYL TRANSFERASE"/>
    <property type="match status" value="1"/>
</dbReference>
<dbReference type="GO" id="GO:0042158">
    <property type="term" value="P:lipoprotein biosynthetic process"/>
    <property type="evidence" value="ECO:0007669"/>
    <property type="project" value="InterPro"/>
</dbReference>
<proteinExistence type="inferred from homology"/>
<dbReference type="Proteomes" id="UP000824156">
    <property type="component" value="Unassembled WGS sequence"/>
</dbReference>
<evidence type="ECO:0000256" key="5">
    <source>
        <dbReference type="ARBA" id="ARBA00022989"/>
    </source>
</evidence>
<feature type="transmembrane region" description="Helical" evidence="7">
    <location>
        <begin position="104"/>
        <end position="126"/>
    </location>
</feature>
<keyword evidence="5 7" id="KW-1133">Transmembrane helix</keyword>